<keyword evidence="4" id="KW-0645">Protease</keyword>
<evidence type="ECO:0000313" key="14">
    <source>
        <dbReference type="EMBL" id="MFD2566131.1"/>
    </source>
</evidence>
<dbReference type="RefSeq" id="WP_379664852.1">
    <property type="nucleotide sequence ID" value="NZ_JBHULH010000001.1"/>
</dbReference>
<keyword evidence="9" id="KW-1133">Transmembrane helix</keyword>
<evidence type="ECO:0000256" key="5">
    <source>
        <dbReference type="ARBA" id="ARBA00022692"/>
    </source>
</evidence>
<evidence type="ECO:0000256" key="8">
    <source>
        <dbReference type="ARBA" id="ARBA00022801"/>
    </source>
</evidence>
<keyword evidence="11" id="KW-0472">Membrane</keyword>
<dbReference type="InterPro" id="IPR040230">
    <property type="entry name" value="TIKI1/2-like"/>
</dbReference>
<evidence type="ECO:0000256" key="13">
    <source>
        <dbReference type="SAM" id="SignalP"/>
    </source>
</evidence>
<evidence type="ECO:0000256" key="6">
    <source>
        <dbReference type="ARBA" id="ARBA00022723"/>
    </source>
</evidence>
<evidence type="ECO:0000256" key="3">
    <source>
        <dbReference type="ARBA" id="ARBA00004479"/>
    </source>
</evidence>
<keyword evidence="6" id="KW-0479">Metal-binding</keyword>
<evidence type="ECO:0000313" key="15">
    <source>
        <dbReference type="Proteomes" id="UP001597508"/>
    </source>
</evidence>
<evidence type="ECO:0000256" key="4">
    <source>
        <dbReference type="ARBA" id="ARBA00022670"/>
    </source>
</evidence>
<keyword evidence="15" id="KW-1185">Reference proteome</keyword>
<evidence type="ECO:0000256" key="11">
    <source>
        <dbReference type="ARBA" id="ARBA00023136"/>
    </source>
</evidence>
<keyword evidence="12" id="KW-0325">Glycoprotein</keyword>
<evidence type="ECO:0000256" key="7">
    <source>
        <dbReference type="ARBA" id="ARBA00022729"/>
    </source>
</evidence>
<keyword evidence="7 13" id="KW-0732">Signal</keyword>
<protein>
    <submittedName>
        <fullName evidence="14">TraB/GumN family protein</fullName>
    </submittedName>
</protein>
<organism evidence="14 15">
    <name type="scientific">Pseudotenacibaculum haliotis</name>
    <dbReference type="NCBI Taxonomy" id="1862138"/>
    <lineage>
        <taxon>Bacteria</taxon>
        <taxon>Pseudomonadati</taxon>
        <taxon>Bacteroidota</taxon>
        <taxon>Flavobacteriia</taxon>
        <taxon>Flavobacteriales</taxon>
        <taxon>Flavobacteriaceae</taxon>
        <taxon>Pseudotenacibaculum</taxon>
    </lineage>
</organism>
<reference evidence="15" key="1">
    <citation type="journal article" date="2019" name="Int. J. Syst. Evol. Microbiol.">
        <title>The Global Catalogue of Microorganisms (GCM) 10K type strain sequencing project: providing services to taxonomists for standard genome sequencing and annotation.</title>
        <authorList>
            <consortium name="The Broad Institute Genomics Platform"/>
            <consortium name="The Broad Institute Genome Sequencing Center for Infectious Disease"/>
            <person name="Wu L."/>
            <person name="Ma J."/>
        </authorList>
    </citation>
    <scope>NUCLEOTIDE SEQUENCE [LARGE SCALE GENOMIC DNA]</scope>
    <source>
        <strain evidence="15">KCTC 52127</strain>
    </source>
</reference>
<dbReference type="Pfam" id="PF01963">
    <property type="entry name" value="TraB_PrgY_gumN"/>
    <property type="match status" value="2"/>
</dbReference>
<name>A0ABW5LPA5_9FLAO</name>
<accession>A0ABW5LPA5</accession>
<proteinExistence type="predicted"/>
<dbReference type="PANTHER" id="PTHR31120">
    <property type="entry name" value="METALLOPROTEASE TIKI"/>
    <property type="match status" value="1"/>
</dbReference>
<sequence>MKKLFTLLFLSFLCTHVTEAQNSLLWKISGNDLKKDSYLYGTMHVSERIAFHLDDVFFESLLKSDYVALESNPENWLEYSFESGELMGNYNHTNSSGKNFYNEQFQFDPPNISEISGFLSNEHYVLNGILYRTSPMMLDFQEETYLDMFIFQSGSKYNKKVVGLEDIERSSNLVKEATKGNFVKESPDVWLQKMMKEKGVANLMSDLYRDRNIALLDSINAALYNDKYLENMLYIRNEDMVKSIDSLVKHGSVFSAIGAAHLAGEKGVIQKLRDRGYTVTPLGSKITSKGKKIKEEIEEKEAKVTYKRRVGSDKFFSVNSPSKLYELGYKGFTICLSPNIQNGAYYTIARINTMTSFGGEIRSLTDMDKILFENIPGNIVSKKEIEKNGYKGLDIVNQTKVGDYQRYQIFLTPLEVVVFKMAGKRKYVLKNSKLFFDSIELKDLSGELITVAPKHKGFEVTMPKFYTFNNSKEMGNRFVQSMDAQGNYYFLKEVVLNDLKYIEEDDFELKRIHDRFYKNMELTLDKGRYEGEGKSRVYISKSTKTDKEKYTHLKTIIKGGYYYLMGKISKDSTEPTAFFDSFKLTTLKQNKDDLEVKKDTSLHYSVKTRVKPSYEHNGIRNSKKKYEPYVKTTNYYAKTNEHIEVKLKKFHDWKSFKNIDSLWNYEIDRFARVDLTKFHLKQIVENGGDYYRWKEKFKITNKTAGKDAFGNESITYLMRDTLSDRAIKVKKILVDRKLYTLKTLVDVRHEDSEFVREFFNTFQPQKETGSTDDLFQDKVAVFVKALKNGDSIAFDSYSEIKFKKEHINQLIALVQDKSLNSNQQLIKDYLIGQLTELKSKKVEEFTEDLYKESFNNPYSQIAIFKSLAKEKNKKSLKKLLKLLRTDIPITNKKSSIKLMFLELRDSLALTKELFPELLNYTTVDDYKEPIYHLLAGLVEKELIKPKEYRKYKSQILTEARIELKRQLSYTINKRKDRLAGTTNYNRNTGNLLESYIKILMPFAQDKNSKELFSKIGLLENTEVKTTYIAELIRSNQDVPKKLLYDLAKDIKGRYHLFTRLKEIGRLDVLPKEFLTKEKIYEAIILKNEGLKDKDSILFIGSRDITIKGKAHETYFFKVKSAMYSYAKPKWTLHFAAFKKEEEIQSKAIYTRGKQYIDETESLEDQLKIHLEKIRLKDRKRVDLSVKRNYGYF</sequence>
<keyword evidence="8" id="KW-0378">Hydrolase</keyword>
<comment type="cofactor">
    <cofactor evidence="2">
        <name>Co(2+)</name>
        <dbReference type="ChEBI" id="CHEBI:48828"/>
    </cofactor>
</comment>
<evidence type="ECO:0000256" key="10">
    <source>
        <dbReference type="ARBA" id="ARBA00023049"/>
    </source>
</evidence>
<comment type="caution">
    <text evidence="14">The sequence shown here is derived from an EMBL/GenBank/DDBJ whole genome shotgun (WGS) entry which is preliminary data.</text>
</comment>
<feature type="signal peptide" evidence="13">
    <location>
        <begin position="1"/>
        <end position="20"/>
    </location>
</feature>
<keyword evidence="10" id="KW-0482">Metalloprotease</keyword>
<evidence type="ECO:0000256" key="12">
    <source>
        <dbReference type="ARBA" id="ARBA00023180"/>
    </source>
</evidence>
<dbReference type="Proteomes" id="UP001597508">
    <property type="component" value="Unassembled WGS sequence"/>
</dbReference>
<comment type="cofactor">
    <cofactor evidence="1">
        <name>Mn(2+)</name>
        <dbReference type="ChEBI" id="CHEBI:29035"/>
    </cofactor>
</comment>
<feature type="chain" id="PRO_5047463109" evidence="13">
    <location>
        <begin position="21"/>
        <end position="1192"/>
    </location>
</feature>
<dbReference type="InterPro" id="IPR002816">
    <property type="entry name" value="TraB/PrgY/GumN_fam"/>
</dbReference>
<evidence type="ECO:0000256" key="2">
    <source>
        <dbReference type="ARBA" id="ARBA00001941"/>
    </source>
</evidence>
<evidence type="ECO:0000256" key="9">
    <source>
        <dbReference type="ARBA" id="ARBA00022989"/>
    </source>
</evidence>
<dbReference type="CDD" id="cd14789">
    <property type="entry name" value="Tiki"/>
    <property type="match status" value="1"/>
</dbReference>
<dbReference type="EMBL" id="JBHULH010000001">
    <property type="protein sequence ID" value="MFD2566131.1"/>
    <property type="molecule type" value="Genomic_DNA"/>
</dbReference>
<dbReference type="PANTHER" id="PTHR31120:SF6">
    <property type="entry name" value="METALLOPROTEASE TIKI HOMOLOG"/>
    <property type="match status" value="1"/>
</dbReference>
<gene>
    <name evidence="14" type="ORF">ACFSRZ_02030</name>
</gene>
<comment type="subcellular location">
    <subcellularLocation>
        <location evidence="3">Membrane</location>
        <topology evidence="3">Single-pass type I membrane protein</topology>
    </subcellularLocation>
</comment>
<evidence type="ECO:0000256" key="1">
    <source>
        <dbReference type="ARBA" id="ARBA00001936"/>
    </source>
</evidence>
<keyword evidence="5" id="KW-0812">Transmembrane</keyword>